<dbReference type="PANTHER" id="PTHR42847:SF4">
    <property type="entry name" value="ALKANESULFONATE MONOOXYGENASE-RELATED"/>
    <property type="match status" value="1"/>
</dbReference>
<dbReference type="AlphaFoldDB" id="A0A6N7Z9J6"/>
<accession>A0A6N7Z9J6</accession>
<dbReference type="GO" id="GO:0046306">
    <property type="term" value="P:alkanesulfonate catabolic process"/>
    <property type="evidence" value="ECO:0007669"/>
    <property type="project" value="TreeGrafter"/>
</dbReference>
<evidence type="ECO:0000313" key="7">
    <source>
        <dbReference type="Proteomes" id="UP000440096"/>
    </source>
</evidence>
<evidence type="ECO:0000313" key="6">
    <source>
        <dbReference type="EMBL" id="MTD58404.1"/>
    </source>
</evidence>
<name>A0A6N7Z9J6_9PSEU</name>
<evidence type="ECO:0000256" key="1">
    <source>
        <dbReference type="ARBA" id="ARBA00022630"/>
    </source>
</evidence>
<evidence type="ECO:0000256" key="3">
    <source>
        <dbReference type="ARBA" id="ARBA00023002"/>
    </source>
</evidence>
<dbReference type="InterPro" id="IPR011251">
    <property type="entry name" value="Luciferase-like_dom"/>
</dbReference>
<comment type="caution">
    <text evidence="6">The sequence shown here is derived from an EMBL/GenBank/DDBJ whole genome shotgun (WGS) entry which is preliminary data.</text>
</comment>
<keyword evidence="3" id="KW-0560">Oxidoreductase</keyword>
<dbReference type="PANTHER" id="PTHR42847">
    <property type="entry name" value="ALKANESULFONATE MONOOXYGENASE"/>
    <property type="match status" value="1"/>
</dbReference>
<keyword evidence="4" id="KW-0503">Monooxygenase</keyword>
<dbReference type="InterPro" id="IPR050172">
    <property type="entry name" value="SsuD_RutA_monooxygenase"/>
</dbReference>
<feature type="domain" description="Luciferase-like" evidence="5">
    <location>
        <begin position="2"/>
        <end position="247"/>
    </location>
</feature>
<dbReference type="OrthoDB" id="5723200at2"/>
<reference evidence="6 7" key="1">
    <citation type="submission" date="2019-11" db="EMBL/GenBank/DDBJ databases">
        <title>Draft genome of Amycolatopsis RM579.</title>
        <authorList>
            <person name="Duangmal K."/>
            <person name="Mingma R."/>
        </authorList>
    </citation>
    <scope>NUCLEOTIDE SEQUENCE [LARGE SCALE GENOMIC DNA]</scope>
    <source>
        <strain evidence="6 7">RM579</strain>
    </source>
</reference>
<evidence type="ECO:0000256" key="2">
    <source>
        <dbReference type="ARBA" id="ARBA00022643"/>
    </source>
</evidence>
<dbReference type="Gene3D" id="3.20.20.30">
    <property type="entry name" value="Luciferase-like domain"/>
    <property type="match status" value="1"/>
</dbReference>
<dbReference type="EMBL" id="WMBA01000067">
    <property type="protein sequence ID" value="MTD58404.1"/>
    <property type="molecule type" value="Genomic_DNA"/>
</dbReference>
<proteinExistence type="predicted"/>
<evidence type="ECO:0000256" key="4">
    <source>
        <dbReference type="ARBA" id="ARBA00023033"/>
    </source>
</evidence>
<keyword evidence="1" id="KW-0285">Flavoprotein</keyword>
<gene>
    <name evidence="6" type="ORF">GKO32_31145</name>
</gene>
<dbReference type="SUPFAM" id="SSF51679">
    <property type="entry name" value="Bacterial luciferase-like"/>
    <property type="match status" value="1"/>
</dbReference>
<dbReference type="RefSeq" id="WP_154760488.1">
    <property type="nucleotide sequence ID" value="NZ_WMBA01000067.1"/>
</dbReference>
<evidence type="ECO:0000259" key="5">
    <source>
        <dbReference type="Pfam" id="PF00296"/>
    </source>
</evidence>
<dbReference type="InterPro" id="IPR036661">
    <property type="entry name" value="Luciferase-like_sf"/>
</dbReference>
<keyword evidence="7" id="KW-1185">Reference proteome</keyword>
<dbReference type="Pfam" id="PF00296">
    <property type="entry name" value="Bac_luciferase"/>
    <property type="match status" value="1"/>
</dbReference>
<sequence length="284" mass="29546">MRIGVGLPNQIRDVNAADLPQWAVLAEELGFASLGTVGRNAYPGVADTVALAAAAAVTSRIGLMSTVLIAPAWPPALLAKELAGIDGISGGRLTLGAGVGIRPDDFLAEGYGLSGRGARFDRDLETFRAVWGGEPVGGGPNAAVPGGTRQIPLLLGGQAPAAFKRMARWGEGYIGGSVPPEVVAPSFDEARAAWREAGREGSPRLAAVGYFSLGDGEKGRAAVRDYYEVLGDELADFVSQGVSTTAEEVKTVVKKFADLGTDELILYPTVDDVDEVKRLADLVL</sequence>
<keyword evidence="2" id="KW-0288">FMN</keyword>
<protein>
    <submittedName>
        <fullName evidence="6">LLM class flavin-dependent oxidoreductase</fullName>
    </submittedName>
</protein>
<dbReference type="GO" id="GO:0008726">
    <property type="term" value="F:alkanesulfonate monooxygenase activity"/>
    <property type="evidence" value="ECO:0007669"/>
    <property type="project" value="TreeGrafter"/>
</dbReference>
<dbReference type="Proteomes" id="UP000440096">
    <property type="component" value="Unassembled WGS sequence"/>
</dbReference>
<organism evidence="6 7">
    <name type="scientific">Amycolatopsis pithecellobii</name>
    <dbReference type="NCBI Taxonomy" id="664692"/>
    <lineage>
        <taxon>Bacteria</taxon>
        <taxon>Bacillati</taxon>
        <taxon>Actinomycetota</taxon>
        <taxon>Actinomycetes</taxon>
        <taxon>Pseudonocardiales</taxon>
        <taxon>Pseudonocardiaceae</taxon>
        <taxon>Amycolatopsis</taxon>
    </lineage>
</organism>